<dbReference type="GO" id="GO:0052621">
    <property type="term" value="F:diguanylate cyclase activity"/>
    <property type="evidence" value="ECO:0007669"/>
    <property type="project" value="UniProtKB-EC"/>
</dbReference>
<dbReference type="CDD" id="cd01949">
    <property type="entry name" value="GGDEF"/>
    <property type="match status" value="1"/>
</dbReference>
<evidence type="ECO:0000313" key="6">
    <source>
        <dbReference type="Proteomes" id="UP000663929"/>
    </source>
</evidence>
<sequence length="385" mass="44301">MDPFDQNQTTAEWAITQAKQRTRLTNMRYGFYAYLVALFIWFLAYQMGFLYLPVRVALAMVILHCAAQGLFVSLILANWNLKFKEPSLTIPVIVTALVINGPVLMYMTRESRAIMLFLFLFPFFFTLLRLTYRQCYLIATFGIISYLGLLFLIHRRNPEQLDIRLEMLNLTVFGVSLMWLAFFAGHVSTIRKHLRRKNLENRQLLARLEEMAERDELTGLVNRRKFMERVTELRQWADRKGKTLCLAMIDLDHFKRVNDQYGHAMGDRVLQTFGSLALSELRGYDLIARYGGEEFVVIQSDTELKASKASLERLQRAFSKIHFEGGGRGVLKATFSVGIATYLPGEDMEDTLERADKALYQAKAEGRNRVCMESRLVGKADPAAN</sequence>
<dbReference type="EC" id="2.7.7.65" evidence="1"/>
<evidence type="ECO:0000313" key="5">
    <source>
        <dbReference type="EMBL" id="QTD51161.1"/>
    </source>
</evidence>
<dbReference type="Pfam" id="PF00990">
    <property type="entry name" value="GGDEF"/>
    <property type="match status" value="1"/>
</dbReference>
<gene>
    <name evidence="5" type="ORF">J3U87_01720</name>
</gene>
<dbReference type="SUPFAM" id="SSF55073">
    <property type="entry name" value="Nucleotide cyclase"/>
    <property type="match status" value="1"/>
</dbReference>
<evidence type="ECO:0000256" key="1">
    <source>
        <dbReference type="ARBA" id="ARBA00012528"/>
    </source>
</evidence>
<feature type="transmembrane region" description="Helical" evidence="3">
    <location>
        <begin position="113"/>
        <end position="130"/>
    </location>
</feature>
<dbReference type="SMART" id="SM00267">
    <property type="entry name" value="GGDEF"/>
    <property type="match status" value="1"/>
</dbReference>
<comment type="catalytic activity">
    <reaction evidence="2">
        <text>2 GTP = 3',3'-c-di-GMP + 2 diphosphate</text>
        <dbReference type="Rhea" id="RHEA:24898"/>
        <dbReference type="ChEBI" id="CHEBI:33019"/>
        <dbReference type="ChEBI" id="CHEBI:37565"/>
        <dbReference type="ChEBI" id="CHEBI:58805"/>
        <dbReference type="EC" id="2.7.7.65"/>
    </reaction>
</comment>
<feature type="domain" description="GGDEF" evidence="4">
    <location>
        <begin position="242"/>
        <end position="375"/>
    </location>
</feature>
<dbReference type="PANTHER" id="PTHR45138:SF9">
    <property type="entry name" value="DIGUANYLATE CYCLASE DGCM-RELATED"/>
    <property type="match status" value="1"/>
</dbReference>
<evidence type="ECO:0000256" key="2">
    <source>
        <dbReference type="ARBA" id="ARBA00034247"/>
    </source>
</evidence>
<dbReference type="Proteomes" id="UP000663929">
    <property type="component" value="Chromosome"/>
</dbReference>
<evidence type="ECO:0000259" key="4">
    <source>
        <dbReference type="PROSITE" id="PS50887"/>
    </source>
</evidence>
<dbReference type="InterPro" id="IPR029787">
    <property type="entry name" value="Nucleotide_cyclase"/>
</dbReference>
<dbReference type="InterPro" id="IPR000160">
    <property type="entry name" value="GGDEF_dom"/>
</dbReference>
<dbReference type="AlphaFoldDB" id="A0A8A4TQF3"/>
<dbReference type="InterPro" id="IPR050469">
    <property type="entry name" value="Diguanylate_Cyclase"/>
</dbReference>
<organism evidence="5 6">
    <name type="scientific">Sulfidibacter corallicola</name>
    <dbReference type="NCBI Taxonomy" id="2818388"/>
    <lineage>
        <taxon>Bacteria</taxon>
        <taxon>Pseudomonadati</taxon>
        <taxon>Acidobacteriota</taxon>
        <taxon>Holophagae</taxon>
        <taxon>Acanthopleuribacterales</taxon>
        <taxon>Acanthopleuribacteraceae</taxon>
        <taxon>Sulfidibacter</taxon>
    </lineage>
</organism>
<reference evidence="5" key="1">
    <citation type="submission" date="2021-03" db="EMBL/GenBank/DDBJ databases">
        <title>Acanthopleuribacteraceae sp. M133.</title>
        <authorList>
            <person name="Wang G."/>
        </authorList>
    </citation>
    <scope>NUCLEOTIDE SEQUENCE</scope>
    <source>
        <strain evidence="5">M133</strain>
    </source>
</reference>
<dbReference type="KEGG" id="scor:J3U87_01720"/>
<keyword evidence="3" id="KW-0472">Membrane</keyword>
<keyword evidence="6" id="KW-1185">Reference proteome</keyword>
<feature type="transmembrane region" description="Helical" evidence="3">
    <location>
        <begin position="88"/>
        <end position="107"/>
    </location>
</feature>
<dbReference type="FunFam" id="3.30.70.270:FF:000001">
    <property type="entry name" value="Diguanylate cyclase domain protein"/>
    <property type="match status" value="1"/>
</dbReference>
<feature type="transmembrane region" description="Helical" evidence="3">
    <location>
        <begin position="137"/>
        <end position="155"/>
    </location>
</feature>
<dbReference type="PROSITE" id="PS50887">
    <property type="entry name" value="GGDEF"/>
    <property type="match status" value="1"/>
</dbReference>
<dbReference type="GO" id="GO:0005886">
    <property type="term" value="C:plasma membrane"/>
    <property type="evidence" value="ECO:0007669"/>
    <property type="project" value="TreeGrafter"/>
</dbReference>
<dbReference type="Gene3D" id="3.30.70.270">
    <property type="match status" value="1"/>
</dbReference>
<feature type="transmembrane region" description="Helical" evidence="3">
    <location>
        <begin position="167"/>
        <end position="187"/>
    </location>
</feature>
<keyword evidence="3" id="KW-1133">Transmembrane helix</keyword>
<dbReference type="RefSeq" id="WP_237381294.1">
    <property type="nucleotide sequence ID" value="NZ_CP071793.1"/>
</dbReference>
<dbReference type="GO" id="GO:0043709">
    <property type="term" value="P:cell adhesion involved in single-species biofilm formation"/>
    <property type="evidence" value="ECO:0007669"/>
    <property type="project" value="TreeGrafter"/>
</dbReference>
<dbReference type="NCBIfam" id="TIGR00254">
    <property type="entry name" value="GGDEF"/>
    <property type="match status" value="1"/>
</dbReference>
<dbReference type="PANTHER" id="PTHR45138">
    <property type="entry name" value="REGULATORY COMPONENTS OF SENSORY TRANSDUCTION SYSTEM"/>
    <property type="match status" value="1"/>
</dbReference>
<dbReference type="InterPro" id="IPR043128">
    <property type="entry name" value="Rev_trsase/Diguanyl_cyclase"/>
</dbReference>
<feature type="transmembrane region" description="Helical" evidence="3">
    <location>
        <begin position="29"/>
        <end position="51"/>
    </location>
</feature>
<name>A0A8A4TQF3_SULCO</name>
<proteinExistence type="predicted"/>
<accession>A0A8A4TQF3</accession>
<keyword evidence="3" id="KW-0812">Transmembrane</keyword>
<feature type="transmembrane region" description="Helical" evidence="3">
    <location>
        <begin position="57"/>
        <end position="76"/>
    </location>
</feature>
<protein>
    <recommendedName>
        <fullName evidence="1">diguanylate cyclase</fullName>
        <ecNumber evidence="1">2.7.7.65</ecNumber>
    </recommendedName>
</protein>
<dbReference type="EMBL" id="CP071793">
    <property type="protein sequence ID" value="QTD51161.1"/>
    <property type="molecule type" value="Genomic_DNA"/>
</dbReference>
<evidence type="ECO:0000256" key="3">
    <source>
        <dbReference type="SAM" id="Phobius"/>
    </source>
</evidence>
<dbReference type="GO" id="GO:1902201">
    <property type="term" value="P:negative regulation of bacterial-type flagellum-dependent cell motility"/>
    <property type="evidence" value="ECO:0007669"/>
    <property type="project" value="TreeGrafter"/>
</dbReference>